<proteinExistence type="inferred from homology"/>
<keyword evidence="22" id="KW-0675">Receptor</keyword>
<evidence type="ECO:0000256" key="13">
    <source>
        <dbReference type="ARBA" id="ARBA00022840"/>
    </source>
</evidence>
<dbReference type="FunFam" id="1.10.510.10:FF:000095">
    <property type="entry name" value="protein STRUBBELIG-RECEPTOR FAMILY 8"/>
    <property type="match status" value="1"/>
</dbReference>
<dbReference type="EMBL" id="KV020104">
    <property type="protein sequence ID" value="KZV15378.1"/>
    <property type="molecule type" value="Genomic_DNA"/>
</dbReference>
<dbReference type="PANTHER" id="PTHR48010:SF6">
    <property type="entry name" value="OS01G0223600 PROTEIN"/>
    <property type="match status" value="1"/>
</dbReference>
<dbReference type="AlphaFoldDB" id="A0A2Z7A195"/>
<dbReference type="SUPFAM" id="SSF56112">
    <property type="entry name" value="Protein kinase-like (PK-like)"/>
    <property type="match status" value="1"/>
</dbReference>
<dbReference type="Gene3D" id="1.10.510.10">
    <property type="entry name" value="Transferase(Phosphotransferase) domain 1"/>
    <property type="match status" value="1"/>
</dbReference>
<dbReference type="InterPro" id="IPR011009">
    <property type="entry name" value="Kinase-like_dom_sf"/>
</dbReference>
<keyword evidence="12" id="KW-0547">Nucleotide-binding</keyword>
<feature type="domain" description="Protein kinase" evidence="21">
    <location>
        <begin position="657"/>
        <end position="928"/>
    </location>
</feature>
<dbReference type="FunFam" id="3.80.10.10:FF:000234">
    <property type="entry name" value="Probable inactive receptor kinase RLK902"/>
    <property type="match status" value="1"/>
</dbReference>
<keyword evidence="10" id="KW-0732">Signal</keyword>
<dbReference type="GO" id="GO:0005524">
    <property type="term" value="F:ATP binding"/>
    <property type="evidence" value="ECO:0007669"/>
    <property type="project" value="UniProtKB-KW"/>
</dbReference>
<evidence type="ECO:0000256" key="6">
    <source>
        <dbReference type="ARBA" id="ARBA00022614"/>
    </source>
</evidence>
<dbReference type="SUPFAM" id="SSF52058">
    <property type="entry name" value="L domain-like"/>
    <property type="match status" value="1"/>
</dbReference>
<keyword evidence="18" id="KW-0464">Manganese</keyword>
<dbReference type="PANTHER" id="PTHR48010">
    <property type="entry name" value="OS05G0588300 PROTEIN"/>
    <property type="match status" value="1"/>
</dbReference>
<gene>
    <name evidence="22" type="ORF">F511_20363</name>
</gene>
<protein>
    <submittedName>
        <fullName evidence="22">Putative inactive receptor kinase</fullName>
    </submittedName>
</protein>
<dbReference type="Pfam" id="PF00560">
    <property type="entry name" value="LRR_1"/>
    <property type="match status" value="5"/>
</dbReference>
<dbReference type="Gene3D" id="3.90.550.50">
    <property type="match status" value="1"/>
</dbReference>
<evidence type="ECO:0000256" key="18">
    <source>
        <dbReference type="ARBA" id="ARBA00023211"/>
    </source>
</evidence>
<dbReference type="InterPro" id="IPR001611">
    <property type="entry name" value="Leu-rich_rpt"/>
</dbReference>
<dbReference type="InterPro" id="IPR032675">
    <property type="entry name" value="LRR_dom_sf"/>
</dbReference>
<dbReference type="InterPro" id="IPR050994">
    <property type="entry name" value="At_inactive_RLKs"/>
</dbReference>
<evidence type="ECO:0000256" key="15">
    <source>
        <dbReference type="ARBA" id="ARBA00022989"/>
    </source>
</evidence>
<dbReference type="InterPro" id="IPR000719">
    <property type="entry name" value="Prot_kinase_dom"/>
</dbReference>
<evidence type="ECO:0000313" key="23">
    <source>
        <dbReference type="Proteomes" id="UP000250235"/>
    </source>
</evidence>
<feature type="compositionally biased region" description="Polar residues" evidence="19">
    <location>
        <begin position="936"/>
        <end position="945"/>
    </location>
</feature>
<feature type="transmembrane region" description="Helical" evidence="20">
    <location>
        <begin position="21"/>
        <end position="42"/>
    </location>
</feature>
<evidence type="ECO:0000256" key="1">
    <source>
        <dbReference type="ARBA" id="ARBA00001936"/>
    </source>
</evidence>
<keyword evidence="9 20" id="KW-0812">Transmembrane</keyword>
<sequence>MGGRGSNHRLSSSVSSFGSRISFLMLSMFATMAALYVAGRLWQDAESRVYLITELDRRTGQGKSSVSVDDTLKVISCREKQKTLAALHVELEKARQEGFVPKHLSENSRTNAKKKLLAVIGIVTTFGRKNNRDAIRKAWLPTGAALKTLEEEKGIVIRFVLGRSSNHGDNSEREIDNENKQTDDFIILDNYVESLDEKAKKTKLFLIHAVEHWDAEFYAKINDDVYLDIDALGPVLASHLDKPRVYIGCMKSGEVFSLPKHKWYEPDWWKFGDGKSYFQHASGEVVAISQALARFISINQLILHTYAHDDVSIGSWFIGLDVNHVDEGKFCCSSRSSGILYLISMVGFRFSGAVVHSDKRALLDFVNKLPHFHFLNWNEELPVCKNWTGITCSDDGTRVISVRLPGVGFQGPIPRNTLSRLSALQILSLRSNGINGSFPMDFGNLKNLSSLYLQYNNFSGPLPLNFSVWRNLTFVDLSNNGFNGSIPSSLSSLSQLTTLNLANNSLSGEIPELHLPNLELLNLSQNDLVGSVPESLHRFPKSSFFGNNESLLVYNVTSPPLVLPPRDQNPKFKSGGKLSERALLAIVIAASVLGILAFGFVLLVCLLRRKSVVDFPGKMEKGDMSPEKAISHSRETSNKMAFFEGCNYAFDLEDLLRASAEVLGKGTFGTSYKAILEDATMVVVKRLKDINVGKREFEQQMEVIGNIKHENVTELRAYYFSKDEKLMVYDYYRQGSVASMLHGKQGEDRSPLDWETRLKIAIGASRGITRIHRENGGKLVHGNLKSSNIFLNPLEYGCVSDPGLSAITASLAPTLARAAGYRAPEVTDTRKATQASDVYSFGVMLLELLTGKPPVHTTNGDEMVQLVRWVHSVVREEWTAEVFDVELLRYPNIEEDLVETLQIAMACVVRMPDQRPKMVEVVKMMENIRQMDPMNPASSEISTRLPQLPSPGS</sequence>
<keyword evidence="17 20" id="KW-0472">Membrane</keyword>
<dbReference type="Gene3D" id="3.80.10.10">
    <property type="entry name" value="Ribonuclease Inhibitor"/>
    <property type="match status" value="2"/>
</dbReference>
<accession>A0A2Z7A195</accession>
<comment type="pathway">
    <text evidence="3">Protein modification; protein glycosylation.</text>
</comment>
<dbReference type="FunFam" id="3.30.200.20:FF:000307">
    <property type="entry name" value="pollen receptor-like kinase 1"/>
    <property type="match status" value="1"/>
</dbReference>
<dbReference type="GO" id="GO:0000139">
    <property type="term" value="C:Golgi membrane"/>
    <property type="evidence" value="ECO:0007669"/>
    <property type="project" value="UniProtKB-SubCell"/>
</dbReference>
<feature type="transmembrane region" description="Helical" evidence="20">
    <location>
        <begin position="582"/>
        <end position="607"/>
    </location>
</feature>
<evidence type="ECO:0000313" key="22">
    <source>
        <dbReference type="EMBL" id="KZV15378.1"/>
    </source>
</evidence>
<dbReference type="OrthoDB" id="676979at2759"/>
<evidence type="ECO:0000256" key="19">
    <source>
        <dbReference type="SAM" id="MobiDB-lite"/>
    </source>
</evidence>
<evidence type="ECO:0000256" key="5">
    <source>
        <dbReference type="ARBA" id="ARBA00022553"/>
    </source>
</evidence>
<organism evidence="22 23">
    <name type="scientific">Dorcoceras hygrometricum</name>
    <dbReference type="NCBI Taxonomy" id="472368"/>
    <lineage>
        <taxon>Eukaryota</taxon>
        <taxon>Viridiplantae</taxon>
        <taxon>Streptophyta</taxon>
        <taxon>Embryophyta</taxon>
        <taxon>Tracheophyta</taxon>
        <taxon>Spermatophyta</taxon>
        <taxon>Magnoliopsida</taxon>
        <taxon>eudicotyledons</taxon>
        <taxon>Gunneridae</taxon>
        <taxon>Pentapetalae</taxon>
        <taxon>asterids</taxon>
        <taxon>lamiids</taxon>
        <taxon>Lamiales</taxon>
        <taxon>Gesneriaceae</taxon>
        <taxon>Didymocarpoideae</taxon>
        <taxon>Trichosporeae</taxon>
        <taxon>Loxocarpinae</taxon>
        <taxon>Dorcoceras</taxon>
    </lineage>
</organism>
<keyword evidence="16" id="KW-0333">Golgi apparatus</keyword>
<dbReference type="InterPro" id="IPR001245">
    <property type="entry name" value="Ser-Thr/Tyr_kinase_cat_dom"/>
</dbReference>
<evidence type="ECO:0000256" key="12">
    <source>
        <dbReference type="ARBA" id="ARBA00022741"/>
    </source>
</evidence>
<dbReference type="UniPathway" id="UPA00378"/>
<keyword evidence="7" id="KW-0328">Glycosyltransferase</keyword>
<evidence type="ECO:0000256" key="14">
    <source>
        <dbReference type="ARBA" id="ARBA00022968"/>
    </source>
</evidence>
<keyword evidence="15 20" id="KW-1133">Transmembrane helix</keyword>
<keyword evidence="8" id="KW-0808">Transferase</keyword>
<dbReference type="InterPro" id="IPR013210">
    <property type="entry name" value="LRR_N_plant-typ"/>
</dbReference>
<dbReference type="InterPro" id="IPR002659">
    <property type="entry name" value="Glyco_trans_31"/>
</dbReference>
<keyword evidence="6" id="KW-0433">Leucine-rich repeat</keyword>
<keyword evidence="14" id="KW-0735">Signal-anchor</keyword>
<evidence type="ECO:0000256" key="3">
    <source>
        <dbReference type="ARBA" id="ARBA00004922"/>
    </source>
</evidence>
<evidence type="ECO:0000256" key="2">
    <source>
        <dbReference type="ARBA" id="ARBA00004323"/>
    </source>
</evidence>
<reference evidence="22 23" key="1">
    <citation type="journal article" date="2015" name="Proc. Natl. Acad. Sci. U.S.A.">
        <title>The resurrection genome of Boea hygrometrica: A blueprint for survival of dehydration.</title>
        <authorList>
            <person name="Xiao L."/>
            <person name="Yang G."/>
            <person name="Zhang L."/>
            <person name="Yang X."/>
            <person name="Zhao S."/>
            <person name="Ji Z."/>
            <person name="Zhou Q."/>
            <person name="Hu M."/>
            <person name="Wang Y."/>
            <person name="Chen M."/>
            <person name="Xu Y."/>
            <person name="Jin H."/>
            <person name="Xiao X."/>
            <person name="Hu G."/>
            <person name="Bao F."/>
            <person name="Hu Y."/>
            <person name="Wan P."/>
            <person name="Li L."/>
            <person name="Deng X."/>
            <person name="Kuang T."/>
            <person name="Xiang C."/>
            <person name="Zhu J.K."/>
            <person name="Oliver M.J."/>
            <person name="He Y."/>
        </authorList>
    </citation>
    <scope>NUCLEOTIDE SEQUENCE [LARGE SCALE GENOMIC DNA]</scope>
    <source>
        <strain evidence="23">cv. XS01</strain>
    </source>
</reference>
<keyword evidence="5" id="KW-0597">Phosphoprotein</keyword>
<dbReference type="GO" id="GO:0004672">
    <property type="term" value="F:protein kinase activity"/>
    <property type="evidence" value="ECO:0007669"/>
    <property type="project" value="InterPro"/>
</dbReference>
<keyword evidence="13" id="KW-0067">ATP-binding</keyword>
<dbReference type="Gene3D" id="3.30.200.20">
    <property type="entry name" value="Phosphorylase Kinase, domain 1"/>
    <property type="match status" value="1"/>
</dbReference>
<comment type="cofactor">
    <cofactor evidence="1">
        <name>Mn(2+)</name>
        <dbReference type="ChEBI" id="CHEBI:29035"/>
    </cofactor>
</comment>
<evidence type="ECO:0000256" key="11">
    <source>
        <dbReference type="ARBA" id="ARBA00022737"/>
    </source>
</evidence>
<keyword evidence="22" id="KW-0418">Kinase</keyword>
<dbReference type="Pfam" id="PF01762">
    <property type="entry name" value="Galactosyl_T"/>
    <property type="match status" value="1"/>
</dbReference>
<comment type="similarity">
    <text evidence="4">Belongs to the glycosyltransferase 31 family.</text>
</comment>
<evidence type="ECO:0000256" key="8">
    <source>
        <dbReference type="ARBA" id="ARBA00022679"/>
    </source>
</evidence>
<comment type="subcellular location">
    <subcellularLocation>
        <location evidence="2">Golgi apparatus membrane</location>
        <topology evidence="2">Single-pass type II membrane protein</topology>
    </subcellularLocation>
</comment>
<evidence type="ECO:0000256" key="17">
    <source>
        <dbReference type="ARBA" id="ARBA00023136"/>
    </source>
</evidence>
<name>A0A2Z7A195_9LAMI</name>
<dbReference type="Pfam" id="PF08263">
    <property type="entry name" value="LRRNT_2"/>
    <property type="match status" value="1"/>
</dbReference>
<evidence type="ECO:0000256" key="4">
    <source>
        <dbReference type="ARBA" id="ARBA00008661"/>
    </source>
</evidence>
<dbReference type="Proteomes" id="UP000250235">
    <property type="component" value="Unassembled WGS sequence"/>
</dbReference>
<evidence type="ECO:0000259" key="21">
    <source>
        <dbReference type="PROSITE" id="PS50011"/>
    </source>
</evidence>
<evidence type="ECO:0000256" key="16">
    <source>
        <dbReference type="ARBA" id="ARBA00023034"/>
    </source>
</evidence>
<keyword evidence="23" id="KW-1185">Reference proteome</keyword>
<evidence type="ECO:0000256" key="10">
    <source>
        <dbReference type="ARBA" id="ARBA00022729"/>
    </source>
</evidence>
<dbReference type="Pfam" id="PF07714">
    <property type="entry name" value="PK_Tyr_Ser-Thr"/>
    <property type="match status" value="1"/>
</dbReference>
<evidence type="ECO:0000256" key="9">
    <source>
        <dbReference type="ARBA" id="ARBA00022692"/>
    </source>
</evidence>
<dbReference type="GO" id="GO:0016758">
    <property type="term" value="F:hexosyltransferase activity"/>
    <property type="evidence" value="ECO:0007669"/>
    <property type="project" value="InterPro"/>
</dbReference>
<evidence type="ECO:0000256" key="20">
    <source>
        <dbReference type="SAM" id="Phobius"/>
    </source>
</evidence>
<evidence type="ECO:0000256" key="7">
    <source>
        <dbReference type="ARBA" id="ARBA00022676"/>
    </source>
</evidence>
<keyword evidence="11" id="KW-0677">Repeat</keyword>
<dbReference type="PROSITE" id="PS50011">
    <property type="entry name" value="PROTEIN_KINASE_DOM"/>
    <property type="match status" value="1"/>
</dbReference>
<feature type="region of interest" description="Disordered" evidence="19">
    <location>
        <begin position="932"/>
        <end position="953"/>
    </location>
</feature>